<dbReference type="SMART" id="SM00969">
    <property type="entry name" value="SOCS_box"/>
    <property type="match status" value="1"/>
</dbReference>
<dbReference type="SMART" id="SM00248">
    <property type="entry name" value="ANK"/>
    <property type="match status" value="6"/>
</dbReference>
<dbReference type="GO" id="GO:0001525">
    <property type="term" value="P:angiogenesis"/>
    <property type="evidence" value="ECO:0007669"/>
    <property type="project" value="UniProtKB-KW"/>
</dbReference>
<dbReference type="InterPro" id="IPR000072">
    <property type="entry name" value="PDGF/VEGF_dom"/>
</dbReference>
<evidence type="ECO:0000256" key="16">
    <source>
        <dbReference type="ARBA" id="ARBA00023043"/>
    </source>
</evidence>
<dbReference type="InterPro" id="IPR023581">
    <property type="entry name" value="PD_growth_factor_CS"/>
</dbReference>
<evidence type="ECO:0000256" key="3">
    <source>
        <dbReference type="ARBA" id="ARBA00004906"/>
    </source>
</evidence>
<dbReference type="Pfam" id="PF12796">
    <property type="entry name" value="Ank_2"/>
    <property type="match status" value="2"/>
</dbReference>
<dbReference type="Pfam" id="PF07525">
    <property type="entry name" value="SOCS_box"/>
    <property type="match status" value="1"/>
</dbReference>
<dbReference type="InterPro" id="IPR002110">
    <property type="entry name" value="Ankyrin_rpt"/>
</dbReference>
<keyword evidence="12" id="KW-0221">Differentiation</keyword>
<keyword evidence="17" id="KW-1015">Disulfide bond</keyword>
<gene>
    <name evidence="29" type="ORF">PODLI_1B014414</name>
</gene>
<evidence type="ECO:0000313" key="29">
    <source>
        <dbReference type="EMBL" id="CAI5772265.1"/>
    </source>
</evidence>
<evidence type="ECO:0000259" key="27">
    <source>
        <dbReference type="PROSITE" id="PS50225"/>
    </source>
</evidence>
<dbReference type="PROSITE" id="PS50297">
    <property type="entry name" value="ANK_REP_REGION"/>
    <property type="match status" value="5"/>
</dbReference>
<dbReference type="GO" id="GO:0035556">
    <property type="term" value="P:intracellular signal transduction"/>
    <property type="evidence" value="ECO:0007669"/>
    <property type="project" value="InterPro"/>
</dbReference>
<evidence type="ECO:0000256" key="19">
    <source>
        <dbReference type="ARBA" id="ARBA00023246"/>
    </source>
</evidence>
<evidence type="ECO:0000256" key="1">
    <source>
        <dbReference type="ARBA" id="ARBA00004240"/>
    </source>
</evidence>
<feature type="repeat" description="ANK" evidence="24">
    <location>
        <begin position="517"/>
        <end position="549"/>
    </location>
</feature>
<keyword evidence="13" id="KW-0833">Ubl conjugation pathway</keyword>
<evidence type="ECO:0000256" key="10">
    <source>
        <dbReference type="ARBA" id="ARBA00022729"/>
    </source>
</evidence>
<evidence type="ECO:0000256" key="5">
    <source>
        <dbReference type="ARBA" id="ARBA00006686"/>
    </source>
</evidence>
<dbReference type="InterPro" id="IPR001496">
    <property type="entry name" value="SOCS_box"/>
</dbReference>
<keyword evidence="19" id="KW-0497">Mitogen</keyword>
<dbReference type="GO" id="GO:0005172">
    <property type="term" value="F:vascular endothelial growth factor receptor binding"/>
    <property type="evidence" value="ECO:0007669"/>
    <property type="project" value="UniProtKB-ARBA"/>
</dbReference>
<reference evidence="29" key="1">
    <citation type="submission" date="2022-12" db="EMBL/GenBank/DDBJ databases">
        <authorList>
            <person name="Alioto T."/>
            <person name="Alioto T."/>
            <person name="Gomez Garrido J."/>
        </authorList>
    </citation>
    <scope>NUCLEOTIDE SEQUENCE</scope>
</reference>
<evidence type="ECO:0000256" key="6">
    <source>
        <dbReference type="ARBA" id="ARBA00022473"/>
    </source>
</evidence>
<keyword evidence="30" id="KW-1185">Reference proteome</keyword>
<dbReference type="SMART" id="SM00141">
    <property type="entry name" value="PDGF"/>
    <property type="match status" value="1"/>
</dbReference>
<dbReference type="CDD" id="cd00135">
    <property type="entry name" value="PDGF"/>
    <property type="match status" value="1"/>
</dbReference>
<accession>A0AA35K5Y6</accession>
<comment type="subcellular location">
    <subcellularLocation>
        <location evidence="1">Endoplasmic reticulum</location>
    </subcellularLocation>
    <subcellularLocation>
        <location evidence="2">Secreted</location>
    </subcellularLocation>
</comment>
<dbReference type="GO" id="GO:0016567">
    <property type="term" value="P:protein ubiquitination"/>
    <property type="evidence" value="ECO:0007669"/>
    <property type="project" value="TreeGrafter"/>
</dbReference>
<feature type="repeat" description="ANK" evidence="24">
    <location>
        <begin position="452"/>
        <end position="484"/>
    </location>
</feature>
<dbReference type="InterPro" id="IPR036036">
    <property type="entry name" value="SOCS_box-like_dom_sf"/>
</dbReference>
<keyword evidence="8" id="KW-0037">Angiogenesis</keyword>
<evidence type="ECO:0000256" key="26">
    <source>
        <dbReference type="SAM" id="SignalP"/>
    </source>
</evidence>
<feature type="chain" id="PRO_5041430099" description="Ankyrin repeat and SOCS box protein 11" evidence="26">
    <location>
        <begin position="22"/>
        <end position="613"/>
    </location>
</feature>
<keyword evidence="15 25" id="KW-0339">Growth factor</keyword>
<feature type="repeat" description="ANK" evidence="24">
    <location>
        <begin position="420"/>
        <end position="452"/>
    </location>
</feature>
<dbReference type="InterPro" id="IPR051573">
    <property type="entry name" value="Ankyrin-SOCS_box_domain"/>
</dbReference>
<dbReference type="GO" id="GO:0008083">
    <property type="term" value="F:growth factor activity"/>
    <property type="evidence" value="ECO:0007669"/>
    <property type="project" value="UniProtKB-KW"/>
</dbReference>
<dbReference type="FunFam" id="1.25.40.20:FF:000016">
    <property type="entry name" value="Ankyrin repeat and SOCS box containing 5"/>
    <property type="match status" value="1"/>
</dbReference>
<dbReference type="PROSITE" id="PS50225">
    <property type="entry name" value="SOCS"/>
    <property type="match status" value="1"/>
</dbReference>
<keyword evidence="10 26" id="KW-0732">Signal</keyword>
<evidence type="ECO:0000256" key="9">
    <source>
        <dbReference type="ARBA" id="ARBA00022685"/>
    </source>
</evidence>
<dbReference type="PANTHER" id="PTHR24136">
    <property type="entry name" value="SOWAH (DROSOPHILA) HOMOLOG"/>
    <property type="match status" value="1"/>
</dbReference>
<dbReference type="GO" id="GO:0045732">
    <property type="term" value="P:positive regulation of protein catabolic process"/>
    <property type="evidence" value="ECO:0007669"/>
    <property type="project" value="TreeGrafter"/>
</dbReference>
<dbReference type="SUPFAM" id="SSF158235">
    <property type="entry name" value="SOCS box-like"/>
    <property type="match status" value="1"/>
</dbReference>
<evidence type="ECO:0000313" key="30">
    <source>
        <dbReference type="Proteomes" id="UP001178461"/>
    </source>
</evidence>
<evidence type="ECO:0000259" key="28">
    <source>
        <dbReference type="PROSITE" id="PS50278"/>
    </source>
</evidence>
<feature type="repeat" description="ANK" evidence="24">
    <location>
        <begin position="354"/>
        <end position="386"/>
    </location>
</feature>
<comment type="similarity">
    <text evidence="5 25">Belongs to the PDGF/VEGF growth factor family.</text>
</comment>
<keyword evidence="7" id="KW-0964">Secreted</keyword>
<evidence type="ECO:0000256" key="23">
    <source>
        <dbReference type="ARBA" id="ARBA00082424"/>
    </source>
</evidence>
<dbReference type="GO" id="GO:0016020">
    <property type="term" value="C:membrane"/>
    <property type="evidence" value="ECO:0007669"/>
    <property type="project" value="InterPro"/>
</dbReference>
<dbReference type="GO" id="GO:0030154">
    <property type="term" value="P:cell differentiation"/>
    <property type="evidence" value="ECO:0007669"/>
    <property type="project" value="UniProtKB-KW"/>
</dbReference>
<evidence type="ECO:0000256" key="7">
    <source>
        <dbReference type="ARBA" id="ARBA00022525"/>
    </source>
</evidence>
<evidence type="ECO:0000256" key="15">
    <source>
        <dbReference type="ARBA" id="ARBA00023030"/>
    </source>
</evidence>
<dbReference type="Proteomes" id="UP001178461">
    <property type="component" value="Chromosome 4"/>
</dbReference>
<keyword evidence="14" id="KW-0256">Endoplasmic reticulum</keyword>
<dbReference type="FunFam" id="2.10.90.10:FF:000021">
    <property type="entry name" value="vascular endothelial growth factor D"/>
    <property type="match status" value="1"/>
</dbReference>
<dbReference type="Pfam" id="PF00341">
    <property type="entry name" value="PDGF"/>
    <property type="match status" value="1"/>
</dbReference>
<feature type="repeat" description="ANK" evidence="24">
    <location>
        <begin position="387"/>
        <end position="419"/>
    </location>
</feature>
<dbReference type="SUPFAM" id="SSF57501">
    <property type="entry name" value="Cystine-knot cytokines"/>
    <property type="match status" value="1"/>
</dbReference>
<evidence type="ECO:0000256" key="20">
    <source>
        <dbReference type="ARBA" id="ARBA00044976"/>
    </source>
</evidence>
<protein>
    <recommendedName>
        <fullName evidence="20">Ankyrin repeat and SOCS box protein 11</fullName>
    </recommendedName>
    <alternativeName>
        <fullName evidence="22">Vascular endothelial growth factor D</fullName>
    </alternativeName>
    <alternativeName>
        <fullName evidence="23">c-Fos-induced growth factor</fullName>
    </alternativeName>
</protein>
<keyword evidence="6" id="KW-0217">Developmental protein</keyword>
<keyword evidence="11" id="KW-0677">Repeat</keyword>
<keyword evidence="18" id="KW-0325">Glycoprotein</keyword>
<evidence type="ECO:0000256" key="24">
    <source>
        <dbReference type="PROSITE-ProRule" id="PRU00023"/>
    </source>
</evidence>
<dbReference type="PROSITE" id="PS00249">
    <property type="entry name" value="PDGF_1"/>
    <property type="match status" value="1"/>
</dbReference>
<dbReference type="GO" id="GO:0005783">
    <property type="term" value="C:endoplasmic reticulum"/>
    <property type="evidence" value="ECO:0007669"/>
    <property type="project" value="UniProtKB-SubCell"/>
</dbReference>
<dbReference type="Gene3D" id="2.10.90.10">
    <property type="entry name" value="Cystine-knot cytokines"/>
    <property type="match status" value="1"/>
</dbReference>
<name>A0AA35K5Y6_9SAUR</name>
<dbReference type="Pfam" id="PF00023">
    <property type="entry name" value="Ank"/>
    <property type="match status" value="1"/>
</dbReference>
<comment type="subunit">
    <text evidence="21">Homodimer; non-covalent and antiparallel.</text>
</comment>
<keyword evidence="9" id="KW-0165">Cleavage on pair of basic residues</keyword>
<dbReference type="PROSITE" id="PS50278">
    <property type="entry name" value="PDGF_2"/>
    <property type="match status" value="1"/>
</dbReference>
<dbReference type="PROSITE" id="PS50088">
    <property type="entry name" value="ANK_REPEAT"/>
    <property type="match status" value="5"/>
</dbReference>
<organism evidence="29 30">
    <name type="scientific">Podarcis lilfordi</name>
    <name type="common">Lilford's wall lizard</name>
    <dbReference type="NCBI Taxonomy" id="74358"/>
    <lineage>
        <taxon>Eukaryota</taxon>
        <taxon>Metazoa</taxon>
        <taxon>Chordata</taxon>
        <taxon>Craniata</taxon>
        <taxon>Vertebrata</taxon>
        <taxon>Euteleostomi</taxon>
        <taxon>Lepidosauria</taxon>
        <taxon>Squamata</taxon>
        <taxon>Bifurcata</taxon>
        <taxon>Unidentata</taxon>
        <taxon>Episquamata</taxon>
        <taxon>Laterata</taxon>
        <taxon>Lacertibaenia</taxon>
        <taxon>Lacertidae</taxon>
        <taxon>Podarcis</taxon>
    </lineage>
</organism>
<evidence type="ECO:0000256" key="22">
    <source>
        <dbReference type="ARBA" id="ARBA00070958"/>
    </source>
</evidence>
<sequence length="613" mass="68638">MYKPWTIINIFIVSLLHLLQGSEHGSVKRTSLSALEWSEQQIRKAASLEELLRITHSEDWKLWKCRLKLKGMAALDSRSASHRSTRFAAAFYDIEILKVIDEEWQRTQCVPRETCVEVAKELGTATNKFFKPPCVNVYRCGGCCNEESLSCVNTSTSYISKMLFEISVPLTNVPDPIQVKIANHTGCKCLTNAQRPSYTIIRRSVQYPEEDSCPQINKLCHSGWMWDSDKCECVVDKDRPGRREGLPPLAELAMCAPNMNFDEENCECICKWKCTGNLFQNKENCSCYLCTENQDSCLQKHKEFNAETCSCEDKCPFQARMCPTARPACSRHWNRKEAARIAEEIYGIAPGSWADRSPLHEAAFQGRLLSLKTLIAQGFNVNIVTIDHVTALHEACLGGHVACAKVLLEHGARVNAVTLDGITPLFNACRCGSAPTVDMLLEFGARPQLENHFASPIHEAVKRGHRECMEILLANGVDVDQENPQHGTVLYVACVNQRTDCVKKLLELGTSVNLGKGLDTPLHAAARKSSAEIVNLLTDYGASLKCRNSELKCALDLAAPNSSVERALLLREGPPRLAQLCRLCIRKCLGRSCLYLVHKLHLPERLEDFLLFR</sequence>
<dbReference type="GO" id="GO:0051781">
    <property type="term" value="P:positive regulation of cell division"/>
    <property type="evidence" value="ECO:0007669"/>
    <property type="project" value="UniProtKB-KW"/>
</dbReference>
<feature type="domain" description="Platelet-derived growth factor (PDGF) family profile" evidence="28">
    <location>
        <begin position="95"/>
        <end position="194"/>
    </location>
</feature>
<dbReference type="AlphaFoldDB" id="A0AA35K5Y6"/>
<evidence type="ECO:0000256" key="18">
    <source>
        <dbReference type="ARBA" id="ARBA00023180"/>
    </source>
</evidence>
<dbReference type="GO" id="GO:0005576">
    <property type="term" value="C:extracellular region"/>
    <property type="evidence" value="ECO:0007669"/>
    <property type="project" value="UniProtKB-SubCell"/>
</dbReference>
<evidence type="ECO:0000256" key="17">
    <source>
        <dbReference type="ARBA" id="ARBA00023157"/>
    </source>
</evidence>
<evidence type="ECO:0000256" key="2">
    <source>
        <dbReference type="ARBA" id="ARBA00004613"/>
    </source>
</evidence>
<comment type="pathway">
    <text evidence="3">Protein modification; protein ubiquitination.</text>
</comment>
<keyword evidence="16 24" id="KW-0040">ANK repeat</keyword>
<evidence type="ECO:0000256" key="25">
    <source>
        <dbReference type="RuleBase" id="RU003818"/>
    </source>
</evidence>
<comment type="similarity">
    <text evidence="4">Belongs to the ankyrin SOCS box (ASB) family.</text>
</comment>
<evidence type="ECO:0000256" key="14">
    <source>
        <dbReference type="ARBA" id="ARBA00022824"/>
    </source>
</evidence>
<dbReference type="EMBL" id="OX395129">
    <property type="protein sequence ID" value="CAI5772265.1"/>
    <property type="molecule type" value="Genomic_DNA"/>
</dbReference>
<evidence type="ECO:0000256" key="8">
    <source>
        <dbReference type="ARBA" id="ARBA00022657"/>
    </source>
</evidence>
<dbReference type="InterPro" id="IPR029034">
    <property type="entry name" value="Cystine-knot_cytokine"/>
</dbReference>
<dbReference type="Gene3D" id="1.25.40.20">
    <property type="entry name" value="Ankyrin repeat-containing domain"/>
    <property type="match status" value="1"/>
</dbReference>
<dbReference type="SUPFAM" id="SSF48403">
    <property type="entry name" value="Ankyrin repeat"/>
    <property type="match status" value="1"/>
</dbReference>
<dbReference type="InterPro" id="IPR036770">
    <property type="entry name" value="Ankyrin_rpt-contain_sf"/>
</dbReference>
<feature type="domain" description="SOCS box" evidence="27">
    <location>
        <begin position="563"/>
        <end position="613"/>
    </location>
</feature>
<evidence type="ECO:0000256" key="12">
    <source>
        <dbReference type="ARBA" id="ARBA00022782"/>
    </source>
</evidence>
<dbReference type="FunFam" id="1.10.750.20:FF:000001">
    <property type="entry name" value="Ankyrin repeat and SOCS box containing 1"/>
    <property type="match status" value="1"/>
</dbReference>
<evidence type="ECO:0000256" key="13">
    <source>
        <dbReference type="ARBA" id="ARBA00022786"/>
    </source>
</evidence>
<evidence type="ECO:0000256" key="4">
    <source>
        <dbReference type="ARBA" id="ARBA00005949"/>
    </source>
</evidence>
<proteinExistence type="inferred from homology"/>
<dbReference type="PANTHER" id="PTHR24136:SF14">
    <property type="entry name" value="ANKYRIN REPEAT AND SOCS BOX PROTEIN 11"/>
    <property type="match status" value="1"/>
</dbReference>
<dbReference type="Gene3D" id="1.10.750.20">
    <property type="entry name" value="SOCS box"/>
    <property type="match status" value="1"/>
</dbReference>
<evidence type="ECO:0000256" key="11">
    <source>
        <dbReference type="ARBA" id="ARBA00022737"/>
    </source>
</evidence>
<feature type="signal peptide" evidence="26">
    <location>
        <begin position="1"/>
        <end position="21"/>
    </location>
</feature>
<evidence type="ECO:0000256" key="21">
    <source>
        <dbReference type="ARBA" id="ARBA00064778"/>
    </source>
</evidence>